<dbReference type="Gene3D" id="3.90.550.10">
    <property type="entry name" value="Spore Coat Polysaccharide Biosynthesis Protein SpsA, Chain A"/>
    <property type="match status" value="1"/>
</dbReference>
<dbReference type="Proteomes" id="UP001189429">
    <property type="component" value="Unassembled WGS sequence"/>
</dbReference>
<comment type="caution">
    <text evidence="1">The sequence shown here is derived from an EMBL/GenBank/DDBJ whole genome shotgun (WGS) entry which is preliminary data.</text>
</comment>
<reference evidence="1" key="1">
    <citation type="submission" date="2023-10" db="EMBL/GenBank/DDBJ databases">
        <authorList>
            <person name="Chen Y."/>
            <person name="Shah S."/>
            <person name="Dougan E. K."/>
            <person name="Thang M."/>
            <person name="Chan C."/>
        </authorList>
    </citation>
    <scope>NUCLEOTIDE SEQUENCE [LARGE SCALE GENOMIC DNA]</scope>
</reference>
<evidence type="ECO:0000313" key="1">
    <source>
        <dbReference type="EMBL" id="CAK0880970.1"/>
    </source>
</evidence>
<evidence type="ECO:0008006" key="3">
    <source>
        <dbReference type="Google" id="ProtNLM"/>
    </source>
</evidence>
<dbReference type="Gene3D" id="3.40.50.11350">
    <property type="match status" value="1"/>
</dbReference>
<accession>A0ABN9W4J2</accession>
<proteinExistence type="predicted"/>
<protein>
    <recommendedName>
        <fullName evidence="3">Hexosyltransferase</fullName>
    </recommendedName>
</protein>
<gene>
    <name evidence="1" type="ORF">PCOR1329_LOCUS63960</name>
</gene>
<dbReference type="EMBL" id="CAUYUJ010018137">
    <property type="protein sequence ID" value="CAK0880970.1"/>
    <property type="molecule type" value="Genomic_DNA"/>
</dbReference>
<keyword evidence="2" id="KW-1185">Reference proteome</keyword>
<sequence>MAAGLLGGASSDAAARGAAAAVGAALGGVKIKWCIPLVCTSVALMLLMTGKAARLSSQHLPSCSCPDSSSAAGPADYTVCNGVTNQMLGHAANIAWAIRHAEAIMIPDVFIMDGSQVVHDDALWKKNTLPTPENSISFGAVFDTAELISEIKSHGANVTLVPYMDKIQGKLDCSFTSTLQSSDPRVVTKILSSMGPSAGARSLLAGMRSAIVKYINNKEGLLVDAADMFMGASPSHPGVCLHHREGEDWERHCAEWEARSRSNRNCMSKKPLSQGVLRRTSHLRSPWIFYVGDRAIPREVASLGMPIVSRELAFPSTSEVVSAFTSRSIKSVPRDIGAVLDYFLCFSMSIFIGNSVSSWSAVQIAQRSGMASWYNSQFIPLASAWRTFHVPIVYTYTEGSSLSGKYLLQVSILSVKRSIMPGAVIHMLYHGIGAGDADFRRWLLERGVVMHEHHPQWTSEVERLRLAGDTQASHLYSSQGNYLGTWQRIDIPFHLSVEYCLLLDSDTIVTREFTLADFGEDSDLTIGMAQSSELNENDGMPSNAGVTLMNVPFLRESVRQFHEFIFRHQTPDFAMGPSDQGAYLEYYGPNIQFLSTRFNMKPYYQIITIRPTGRRGMSSISTD</sequence>
<name>A0ABN9W4J2_9DINO</name>
<dbReference type="SUPFAM" id="SSF53448">
    <property type="entry name" value="Nucleotide-diphospho-sugar transferases"/>
    <property type="match status" value="1"/>
</dbReference>
<organism evidence="1 2">
    <name type="scientific">Prorocentrum cordatum</name>
    <dbReference type="NCBI Taxonomy" id="2364126"/>
    <lineage>
        <taxon>Eukaryota</taxon>
        <taxon>Sar</taxon>
        <taxon>Alveolata</taxon>
        <taxon>Dinophyceae</taxon>
        <taxon>Prorocentrales</taxon>
        <taxon>Prorocentraceae</taxon>
        <taxon>Prorocentrum</taxon>
    </lineage>
</organism>
<dbReference type="InterPro" id="IPR029044">
    <property type="entry name" value="Nucleotide-diphossugar_trans"/>
</dbReference>
<evidence type="ECO:0000313" key="2">
    <source>
        <dbReference type="Proteomes" id="UP001189429"/>
    </source>
</evidence>